<dbReference type="CTD" id="152831"/>
<dbReference type="PANTHER" id="PTHR10353:SF68">
    <property type="entry name" value="BETA-KLOTHO"/>
    <property type="match status" value="1"/>
</dbReference>
<protein>
    <submittedName>
        <fullName evidence="4">Beta-klotho</fullName>
    </submittedName>
</protein>
<feature type="transmembrane region" description="Helical" evidence="2">
    <location>
        <begin position="872"/>
        <end position="892"/>
    </location>
</feature>
<accession>A0A1S3EIZ0</accession>
<organism evidence="3 4">
    <name type="scientific">Dipodomys ordii</name>
    <name type="common">Ord's kangaroo rat</name>
    <dbReference type="NCBI Taxonomy" id="10020"/>
    <lineage>
        <taxon>Eukaryota</taxon>
        <taxon>Metazoa</taxon>
        <taxon>Chordata</taxon>
        <taxon>Craniata</taxon>
        <taxon>Vertebrata</taxon>
        <taxon>Euteleostomi</taxon>
        <taxon>Mammalia</taxon>
        <taxon>Eutheria</taxon>
        <taxon>Euarchontoglires</taxon>
        <taxon>Glires</taxon>
        <taxon>Rodentia</taxon>
        <taxon>Castorimorpha</taxon>
        <taxon>Heteromyidae</taxon>
        <taxon>Dipodomyinae</taxon>
        <taxon>Dipodomys</taxon>
    </lineage>
</organism>
<evidence type="ECO:0000256" key="1">
    <source>
        <dbReference type="SAM" id="MobiDB-lite"/>
    </source>
</evidence>
<dbReference type="STRING" id="10020.ENSDORP00000005531"/>
<keyword evidence="2" id="KW-1133">Transmembrane helix</keyword>
<evidence type="ECO:0000256" key="2">
    <source>
        <dbReference type="SAM" id="Phobius"/>
    </source>
</evidence>
<dbReference type="RefSeq" id="XP_012864358.1">
    <property type="nucleotide sequence ID" value="XM_013008904.1"/>
</dbReference>
<dbReference type="OrthoDB" id="65569at2759"/>
<keyword evidence="3" id="KW-1185">Reference proteome</keyword>
<keyword evidence="2" id="KW-0812">Transmembrane</keyword>
<reference evidence="4" key="1">
    <citation type="submission" date="2025-08" db="UniProtKB">
        <authorList>
            <consortium name="RefSeq"/>
        </authorList>
    </citation>
    <scope>IDENTIFICATION</scope>
    <source>
        <tissue evidence="4">Kidney</tissue>
    </source>
</reference>
<sequence length="920" mass="105082">MVLLRAPAGVSGDGSEVWSSHPRASPVNATQLFLYDTFPTNFSWGVGTAAVQVEGSRPEDGKGPSIWDGFLRAPRPGVPGGGAQPSSDSYLFLEKDLWALEFLGVSLYQFSISWPRLFPDGTVAAVNAKGLRYYERLLDSLRLRRVEPVVTLYHWDLPLTLQERYGGWKNGSMVDFFNDYATYCFQTFGDRVKYWITIHNPYLVAWHGYGTGLHAPGEKGDRAAVYAVGHNLIKAHSKVWHNYNRNFRPHQKGWLSITLGSHWIEPNRWENQMDILRCQQSIASVLGWFASPIHGNGDYPEDMKKWLSILPLFSDTEKKEVKGTADFFAFSFGPNNFKPQNTMDKMGQNVSLNLRQVLNWIKLEYNNPRILITENGWFTDSYIKTEDTTAIYMMKNFLNQVLQVVPVLQPEFMASSPQFTDPHLYVWNATGNRLLHRVEGIKLKTRPAQCTDFVSIKKQLEMLARMKVTHYRFALDWASILPTGNLSVINRQVLRYYRCVVSEGLKLSISPMVTLYYPTHAHLGLPGPLQRRGGWLSPSTAQAFRDYAGLCFQELGDLVKLWVTINEPNRLSDIYNRTSNDTYRAAHHLLMAHAGVWHLYDQRYRPAQRGLVSLSLHADWAEPANPYVDSHRQAAERFLQFEIAWFADPLFKTGDYPAAMREYIAAKARRGLSSSQLPVLSAAERRLVRGAADFCALNHFTTRLVLHEPQRGGGRAHADRDLQFLQDITRPSSPARLAVEPRGARRLLRWVRRRYGDLDVHITASGIDDPAPHDDRLRKYYLQTYLQEALKAYLIDKVKIKGYYAFKLTEEKSKPRYGFFTSDFKAKSSTEFYSKLISSNGFPSQNSGTGCRQTQSSTECTVCSLLLQKKPLIFFSCCCFFTLVLLLALTVFHQQKRRKFCKAKNLQHIPLKKGHNRVLN</sequence>
<dbReference type="GeneID" id="105980166"/>
<dbReference type="InterPro" id="IPR001360">
    <property type="entry name" value="Glyco_hydro_1"/>
</dbReference>
<dbReference type="SUPFAM" id="SSF51445">
    <property type="entry name" value="(Trans)glycosidases"/>
    <property type="match status" value="2"/>
</dbReference>
<dbReference type="KEGG" id="dord:105980166"/>
<dbReference type="InParanoid" id="A0A1S3EIZ0"/>
<dbReference type="GO" id="GO:0005975">
    <property type="term" value="P:carbohydrate metabolic process"/>
    <property type="evidence" value="ECO:0007669"/>
    <property type="project" value="InterPro"/>
</dbReference>
<name>A0A1S3EIZ0_DIPOR</name>
<evidence type="ECO:0000313" key="4">
    <source>
        <dbReference type="RefSeq" id="XP_012864358.1"/>
    </source>
</evidence>
<dbReference type="FunFam" id="3.20.20.80:FF:000042">
    <property type="entry name" value="Klotho"/>
    <property type="match status" value="1"/>
</dbReference>
<dbReference type="Pfam" id="PF00232">
    <property type="entry name" value="Glyco_hydro_1"/>
    <property type="match status" value="3"/>
</dbReference>
<dbReference type="FunCoup" id="A0A1S3EIZ0">
    <property type="interactions" value="365"/>
</dbReference>
<dbReference type="Gene3D" id="3.20.20.80">
    <property type="entry name" value="Glycosidases"/>
    <property type="match status" value="2"/>
</dbReference>
<feature type="region of interest" description="Disordered" evidence="1">
    <location>
        <begin position="1"/>
        <end position="22"/>
    </location>
</feature>
<keyword evidence="2" id="KW-0472">Membrane</keyword>
<dbReference type="InterPro" id="IPR017853">
    <property type="entry name" value="GH"/>
</dbReference>
<dbReference type="Proteomes" id="UP000081671">
    <property type="component" value="Unplaced"/>
</dbReference>
<dbReference type="GO" id="GO:0004553">
    <property type="term" value="F:hydrolase activity, hydrolyzing O-glycosyl compounds"/>
    <property type="evidence" value="ECO:0007669"/>
    <property type="project" value="InterPro"/>
</dbReference>
<gene>
    <name evidence="4" type="primary">Klb</name>
</gene>
<dbReference type="PANTHER" id="PTHR10353">
    <property type="entry name" value="GLYCOSYL HYDROLASE"/>
    <property type="match status" value="1"/>
</dbReference>
<dbReference type="AlphaFoldDB" id="A0A1S3EIZ0"/>
<proteinExistence type="predicted"/>
<evidence type="ECO:0000313" key="3">
    <source>
        <dbReference type="Proteomes" id="UP000081671"/>
    </source>
</evidence>